<name>A0AAW6LVC1_RHOSG</name>
<organism evidence="2 3">
    <name type="scientific">Rhodococcus qingshengii</name>
    <dbReference type="NCBI Taxonomy" id="334542"/>
    <lineage>
        <taxon>Bacteria</taxon>
        <taxon>Bacillati</taxon>
        <taxon>Actinomycetota</taxon>
        <taxon>Actinomycetes</taxon>
        <taxon>Mycobacteriales</taxon>
        <taxon>Nocardiaceae</taxon>
        <taxon>Rhodococcus</taxon>
        <taxon>Rhodococcus erythropolis group</taxon>
    </lineage>
</organism>
<dbReference type="InterPro" id="IPR036390">
    <property type="entry name" value="WH_DNA-bd_sf"/>
</dbReference>
<dbReference type="Proteomes" id="UP001217325">
    <property type="component" value="Unassembled WGS sequence"/>
</dbReference>
<dbReference type="PANTHER" id="PTHR33164:SF43">
    <property type="entry name" value="HTH-TYPE TRANSCRIPTIONAL REPRESSOR YETL"/>
    <property type="match status" value="1"/>
</dbReference>
<dbReference type="InterPro" id="IPR039422">
    <property type="entry name" value="MarR/SlyA-like"/>
</dbReference>
<proteinExistence type="predicted"/>
<dbReference type="PANTHER" id="PTHR33164">
    <property type="entry name" value="TRANSCRIPTIONAL REGULATOR, MARR FAMILY"/>
    <property type="match status" value="1"/>
</dbReference>
<dbReference type="RefSeq" id="WP_083056713.1">
    <property type="nucleotide sequence ID" value="NZ_AP026691.1"/>
</dbReference>
<reference evidence="2" key="1">
    <citation type="submission" date="2023-02" db="EMBL/GenBank/DDBJ databases">
        <title>A novel hydrolase synthesized by Rhodococcus erythropolis HQ is responsible for the detoxification of Zearalenone.</title>
        <authorList>
            <person name="Hu J."/>
            <person name="Xu J."/>
        </authorList>
    </citation>
    <scope>NUCLEOTIDE SEQUENCE</scope>
    <source>
        <strain evidence="2">HQ</strain>
    </source>
</reference>
<dbReference type="InterPro" id="IPR000835">
    <property type="entry name" value="HTH_MarR-typ"/>
</dbReference>
<dbReference type="SUPFAM" id="SSF46785">
    <property type="entry name" value="Winged helix' DNA-binding domain"/>
    <property type="match status" value="1"/>
</dbReference>
<dbReference type="Gene3D" id="1.10.10.10">
    <property type="entry name" value="Winged helix-like DNA-binding domain superfamily/Winged helix DNA-binding domain"/>
    <property type="match status" value="1"/>
</dbReference>
<dbReference type="PROSITE" id="PS50995">
    <property type="entry name" value="HTH_MARR_2"/>
    <property type="match status" value="1"/>
</dbReference>
<dbReference type="EMBL" id="JARDXE010000024">
    <property type="protein sequence ID" value="MDE8649191.1"/>
    <property type="molecule type" value="Genomic_DNA"/>
</dbReference>
<protein>
    <submittedName>
        <fullName evidence="2">MarR family transcriptional regulator</fullName>
    </submittedName>
</protein>
<dbReference type="Pfam" id="PF12802">
    <property type="entry name" value="MarR_2"/>
    <property type="match status" value="1"/>
</dbReference>
<gene>
    <name evidence="2" type="ORF">PXH69_29880</name>
</gene>
<evidence type="ECO:0000259" key="1">
    <source>
        <dbReference type="PROSITE" id="PS50995"/>
    </source>
</evidence>
<accession>A0AAW6LVC1</accession>
<dbReference type="GO" id="GO:0003700">
    <property type="term" value="F:DNA-binding transcription factor activity"/>
    <property type="evidence" value="ECO:0007669"/>
    <property type="project" value="InterPro"/>
</dbReference>
<evidence type="ECO:0000313" key="2">
    <source>
        <dbReference type="EMBL" id="MDE8649191.1"/>
    </source>
</evidence>
<evidence type="ECO:0000313" key="3">
    <source>
        <dbReference type="Proteomes" id="UP001217325"/>
    </source>
</evidence>
<dbReference type="AlphaFoldDB" id="A0AAW6LVC1"/>
<dbReference type="GO" id="GO:0006950">
    <property type="term" value="P:response to stress"/>
    <property type="evidence" value="ECO:0007669"/>
    <property type="project" value="TreeGrafter"/>
</dbReference>
<dbReference type="PRINTS" id="PR00598">
    <property type="entry name" value="HTHMARR"/>
</dbReference>
<comment type="caution">
    <text evidence="2">The sequence shown here is derived from an EMBL/GenBank/DDBJ whole genome shotgun (WGS) entry which is preliminary data.</text>
</comment>
<sequence>MNEPTLRSRTCNLWAENNPDLDTSPMEVVAQLKRITALLELAVEPVYQTADLTVSEVELLVPLRYAEEPVTAIRLAERLGMSRAGVSKALARLEKRGFVSRTSNPEDRRSALITMTVQGNAVVDDVFPRELAAHGELFTQLGRDRGKVLAALERLAVSMESGLDRMSDARSRT</sequence>
<feature type="domain" description="HTH marR-type" evidence="1">
    <location>
        <begin position="25"/>
        <end position="161"/>
    </location>
</feature>
<dbReference type="SMART" id="SM00347">
    <property type="entry name" value="HTH_MARR"/>
    <property type="match status" value="1"/>
</dbReference>
<dbReference type="InterPro" id="IPR036388">
    <property type="entry name" value="WH-like_DNA-bd_sf"/>
</dbReference>